<keyword evidence="3" id="KW-1185">Reference proteome</keyword>
<gene>
    <name evidence="2" type="ORF">Syun_001802</name>
</gene>
<dbReference type="EMBL" id="JBBNAF010000001">
    <property type="protein sequence ID" value="KAK9169662.1"/>
    <property type="molecule type" value="Genomic_DNA"/>
</dbReference>
<dbReference type="AlphaFoldDB" id="A0AAP0LEC6"/>
<feature type="region of interest" description="Disordered" evidence="1">
    <location>
        <begin position="41"/>
        <end position="62"/>
    </location>
</feature>
<reference evidence="2 3" key="1">
    <citation type="submission" date="2024-01" db="EMBL/GenBank/DDBJ databases">
        <title>Genome assemblies of Stephania.</title>
        <authorList>
            <person name="Yang L."/>
        </authorList>
    </citation>
    <scope>NUCLEOTIDE SEQUENCE [LARGE SCALE GENOMIC DNA]</scope>
    <source>
        <strain evidence="2">YNDBR</strain>
        <tissue evidence="2">Leaf</tissue>
    </source>
</reference>
<dbReference type="Proteomes" id="UP001420932">
    <property type="component" value="Unassembled WGS sequence"/>
</dbReference>
<organism evidence="2 3">
    <name type="scientific">Stephania yunnanensis</name>
    <dbReference type="NCBI Taxonomy" id="152371"/>
    <lineage>
        <taxon>Eukaryota</taxon>
        <taxon>Viridiplantae</taxon>
        <taxon>Streptophyta</taxon>
        <taxon>Embryophyta</taxon>
        <taxon>Tracheophyta</taxon>
        <taxon>Spermatophyta</taxon>
        <taxon>Magnoliopsida</taxon>
        <taxon>Ranunculales</taxon>
        <taxon>Menispermaceae</taxon>
        <taxon>Menispermoideae</taxon>
        <taxon>Cissampelideae</taxon>
        <taxon>Stephania</taxon>
    </lineage>
</organism>
<proteinExistence type="predicted"/>
<comment type="caution">
    <text evidence="2">The sequence shown here is derived from an EMBL/GenBank/DDBJ whole genome shotgun (WGS) entry which is preliminary data.</text>
</comment>
<evidence type="ECO:0000313" key="3">
    <source>
        <dbReference type="Proteomes" id="UP001420932"/>
    </source>
</evidence>
<evidence type="ECO:0000256" key="1">
    <source>
        <dbReference type="SAM" id="MobiDB-lite"/>
    </source>
</evidence>
<protein>
    <submittedName>
        <fullName evidence="2">Uncharacterized protein</fullName>
    </submittedName>
</protein>
<evidence type="ECO:0000313" key="2">
    <source>
        <dbReference type="EMBL" id="KAK9169662.1"/>
    </source>
</evidence>
<sequence length="83" mass="9262">MVRSTLRGTSGRSLYMNSRGESAPLLMKWGAPVLLEGPNGWSYPSTTSHRTSKRLPGNETNGKMASKKFHLYRDEDILGVLHE</sequence>
<name>A0AAP0LEC6_9MAGN</name>
<accession>A0AAP0LEC6</accession>